<dbReference type="EMBL" id="SNYC01000004">
    <property type="protein sequence ID" value="TDQ09409.1"/>
    <property type="molecule type" value="Genomic_DNA"/>
</dbReference>
<dbReference type="Proteomes" id="UP000295620">
    <property type="component" value="Unassembled WGS sequence"/>
</dbReference>
<dbReference type="AlphaFoldDB" id="A0A4R6SVM6"/>
<dbReference type="RefSeq" id="WP_133575494.1">
    <property type="nucleotide sequence ID" value="NZ_SNYC01000004.1"/>
</dbReference>
<evidence type="ECO:0000313" key="1">
    <source>
        <dbReference type="EMBL" id="TDQ09409.1"/>
    </source>
</evidence>
<protein>
    <recommendedName>
        <fullName evidence="3">Lipoprotein</fullName>
    </recommendedName>
</protein>
<reference evidence="1 2" key="1">
    <citation type="submission" date="2019-03" db="EMBL/GenBank/DDBJ databases">
        <title>Genomic Encyclopedia of Archaeal and Bacterial Type Strains, Phase II (KMG-II): from individual species to whole genera.</title>
        <authorList>
            <person name="Goeker M."/>
        </authorList>
    </citation>
    <scope>NUCLEOTIDE SEQUENCE [LARGE SCALE GENOMIC DNA]</scope>
    <source>
        <strain evidence="1 2">DSM 19035</strain>
    </source>
</reference>
<proteinExistence type="predicted"/>
<gene>
    <name evidence="1" type="ORF">ATK78_1563</name>
</gene>
<evidence type="ECO:0000313" key="2">
    <source>
        <dbReference type="Proteomes" id="UP000295620"/>
    </source>
</evidence>
<keyword evidence="2" id="KW-1185">Reference proteome</keyword>
<dbReference type="OrthoDB" id="1367364at2"/>
<sequence length="152" mass="17974">MNRMIKYYFIILIFFLSSCKIKSTQSANEDLEIQKIIAIFFEKYKANNTSEAIDFLFDSNSNINKSQIQNLKDKLSSAGLLAGKFNGYEQITTQKASPSLIYYSFLVKHDIQPIRFNFMFYKPKDKWEIYKFKFDDQVDKELEESGKVYFLK</sequence>
<accession>A0A4R6SVM6</accession>
<dbReference type="PROSITE" id="PS51257">
    <property type="entry name" value="PROKAR_LIPOPROTEIN"/>
    <property type="match status" value="1"/>
</dbReference>
<evidence type="ECO:0008006" key="3">
    <source>
        <dbReference type="Google" id="ProtNLM"/>
    </source>
</evidence>
<name>A0A4R6SVM6_9SPHI</name>
<comment type="caution">
    <text evidence="1">The sequence shown here is derived from an EMBL/GenBank/DDBJ whole genome shotgun (WGS) entry which is preliminary data.</text>
</comment>
<organism evidence="1 2">
    <name type="scientific">Pedobacter metabolipauper</name>
    <dbReference type="NCBI Taxonomy" id="425513"/>
    <lineage>
        <taxon>Bacteria</taxon>
        <taxon>Pseudomonadati</taxon>
        <taxon>Bacteroidota</taxon>
        <taxon>Sphingobacteriia</taxon>
        <taxon>Sphingobacteriales</taxon>
        <taxon>Sphingobacteriaceae</taxon>
        <taxon>Pedobacter</taxon>
    </lineage>
</organism>